<dbReference type="Pfam" id="PF13466">
    <property type="entry name" value="STAS_2"/>
    <property type="match status" value="1"/>
</dbReference>
<organism evidence="2">
    <name type="scientific">Streptomyces sp. SID7499</name>
    <dbReference type="NCBI Taxonomy" id="2706086"/>
    <lineage>
        <taxon>Bacteria</taxon>
        <taxon>Bacillati</taxon>
        <taxon>Actinomycetota</taxon>
        <taxon>Actinomycetes</taxon>
        <taxon>Kitasatosporales</taxon>
        <taxon>Streptomycetaceae</taxon>
        <taxon>Streptomyces</taxon>
    </lineage>
</organism>
<name>A0A6G3Y0Q4_9ACTN</name>
<dbReference type="SUPFAM" id="SSF52091">
    <property type="entry name" value="SpoIIaa-like"/>
    <property type="match status" value="1"/>
</dbReference>
<evidence type="ECO:0000313" key="2">
    <source>
        <dbReference type="EMBL" id="NEE23464.1"/>
    </source>
</evidence>
<dbReference type="Gene3D" id="3.30.750.24">
    <property type="entry name" value="STAS domain"/>
    <property type="match status" value="1"/>
</dbReference>
<reference evidence="2" key="1">
    <citation type="submission" date="2020-01" db="EMBL/GenBank/DDBJ databases">
        <title>Insect and environment-associated Actinomycetes.</title>
        <authorList>
            <person name="Currrie C."/>
            <person name="Chevrette M."/>
            <person name="Carlson C."/>
            <person name="Stubbendieck R."/>
            <person name="Wendt-Pienkowski E."/>
        </authorList>
    </citation>
    <scope>NUCLEOTIDE SEQUENCE</scope>
    <source>
        <strain evidence="2">SID7499</strain>
    </source>
</reference>
<evidence type="ECO:0000259" key="1">
    <source>
        <dbReference type="PROSITE" id="PS50801"/>
    </source>
</evidence>
<dbReference type="PROSITE" id="PS50801">
    <property type="entry name" value="STAS"/>
    <property type="match status" value="1"/>
</dbReference>
<dbReference type="EMBL" id="JAAGMN010010374">
    <property type="protein sequence ID" value="NEE23464.1"/>
    <property type="molecule type" value="Genomic_DNA"/>
</dbReference>
<gene>
    <name evidence="2" type="ORF">G3M58_95555</name>
</gene>
<comment type="caution">
    <text evidence="2">The sequence shown here is derived from an EMBL/GenBank/DDBJ whole genome shotgun (WGS) entry which is preliminary data.</text>
</comment>
<dbReference type="InterPro" id="IPR036513">
    <property type="entry name" value="STAS_dom_sf"/>
</dbReference>
<dbReference type="InterPro" id="IPR002645">
    <property type="entry name" value="STAS_dom"/>
</dbReference>
<feature type="domain" description="STAS" evidence="1">
    <location>
        <begin position="6"/>
        <end position="62"/>
    </location>
</feature>
<proteinExistence type="predicted"/>
<protein>
    <submittedName>
        <fullName evidence="2">STAS domain-containing protein</fullName>
    </submittedName>
</protein>
<sequence>MTSPLTLTHAQLADGTSVLTVVGEIDQSNADDLAAALDEAHAQVVVDLTGVGYLDSAGLNVLFARGTGLELIVPPLLSPVVTVSGLADLVPVRGPEGVAPDAPSG</sequence>
<dbReference type="AlphaFoldDB" id="A0A6G3Y0Q4"/>
<dbReference type="InterPro" id="IPR058548">
    <property type="entry name" value="MlaB-like_STAS"/>
</dbReference>
<accession>A0A6G3Y0Q4</accession>
<dbReference type="CDD" id="cd07043">
    <property type="entry name" value="STAS_anti-anti-sigma_factors"/>
    <property type="match status" value="1"/>
</dbReference>